<comment type="similarity">
    <text evidence="8">Belongs to the KAE1 / TsaD family.</text>
</comment>
<evidence type="ECO:0000256" key="4">
    <source>
        <dbReference type="ARBA" id="ARBA00022723"/>
    </source>
</evidence>
<dbReference type="PRINTS" id="PR00789">
    <property type="entry name" value="OSIALOPTASE"/>
</dbReference>
<dbReference type="HAMAP" id="MF_01445">
    <property type="entry name" value="TsaD"/>
    <property type="match status" value="1"/>
</dbReference>
<keyword evidence="5 8" id="KW-0408">Iron</keyword>
<name>A0A1G2SMC6_9BACT</name>
<dbReference type="Gene3D" id="3.30.420.40">
    <property type="match status" value="3"/>
</dbReference>
<evidence type="ECO:0000256" key="6">
    <source>
        <dbReference type="ARBA" id="ARBA00023315"/>
    </source>
</evidence>
<dbReference type="STRING" id="1802730.A2591_03765"/>
<sequence>MRILAIETSCDETAISIVDASGGQARPAFKILANITLSQAKLHAEYGGVFPMLAKREHAKNLVPVLLQALKDAKLYAKDRPSLNCEGRSFAKKAIFEEMLSREPELLAGLIADVLPLKAPKIDAIAVTHGPGLEPALWVGVNFARTLAILWDLPLVPVNHMEGHIFGSLVEGNAKKITLAKLKFPTLALLVSGGHTELLVVKKLGEYKLLGATRDDAIGEAFDKVARMLGLPYPGGPAISKIAEDAGALEATPLPRPMIKSADHDFSFAGLKTAVLYTIKKLGHEPTEDDKRRIAKGFQEAVVDVVAAKVAGAARKHKVKTIIAGGGVAANSQIRAALAHFADDQKIALRVPPLHLTTDNALMIAITAYFLATKKKFANPKTLKADGNLHLGKR</sequence>
<dbReference type="GO" id="GO:0002949">
    <property type="term" value="P:tRNA threonylcarbamoyladenosine modification"/>
    <property type="evidence" value="ECO:0007669"/>
    <property type="project" value="UniProtKB-UniRule"/>
</dbReference>
<protein>
    <recommendedName>
        <fullName evidence="8">tRNA N6-adenosine threonylcarbamoyltransferase</fullName>
        <ecNumber evidence="8">2.3.1.234</ecNumber>
    </recommendedName>
    <alternativeName>
        <fullName evidence="8">N6-L-threonylcarbamoyladenine synthase</fullName>
        <shortName evidence="8">t(6)A synthase</shortName>
    </alternativeName>
    <alternativeName>
        <fullName evidence="8">t(6)A37 threonylcarbamoyladenosine biosynthesis protein TsaD</fullName>
    </alternativeName>
    <alternativeName>
        <fullName evidence="8">tRNA threonylcarbamoyladenosine biosynthesis protein TsaD</fullName>
    </alternativeName>
</protein>
<comment type="catalytic activity">
    <reaction evidence="7 8">
        <text>L-threonylcarbamoyladenylate + adenosine(37) in tRNA = N(6)-L-threonylcarbamoyladenosine(37) in tRNA + AMP + H(+)</text>
        <dbReference type="Rhea" id="RHEA:37059"/>
        <dbReference type="Rhea" id="RHEA-COMP:10162"/>
        <dbReference type="Rhea" id="RHEA-COMP:10163"/>
        <dbReference type="ChEBI" id="CHEBI:15378"/>
        <dbReference type="ChEBI" id="CHEBI:73682"/>
        <dbReference type="ChEBI" id="CHEBI:74411"/>
        <dbReference type="ChEBI" id="CHEBI:74418"/>
        <dbReference type="ChEBI" id="CHEBI:456215"/>
        <dbReference type="EC" id="2.3.1.234"/>
    </reaction>
</comment>
<keyword evidence="2 8" id="KW-0808">Transferase</keyword>
<evidence type="ECO:0000256" key="1">
    <source>
        <dbReference type="ARBA" id="ARBA00022490"/>
    </source>
</evidence>
<dbReference type="EC" id="2.3.1.234" evidence="8"/>
<evidence type="ECO:0000259" key="9">
    <source>
        <dbReference type="Pfam" id="PF00814"/>
    </source>
</evidence>
<evidence type="ECO:0000256" key="7">
    <source>
        <dbReference type="ARBA" id="ARBA00048117"/>
    </source>
</evidence>
<comment type="caution">
    <text evidence="10">The sequence shown here is derived from an EMBL/GenBank/DDBJ whole genome shotgun (WGS) entry which is preliminary data.</text>
</comment>
<feature type="binding site" evidence="8">
    <location>
        <position position="160"/>
    </location>
    <ligand>
        <name>Fe cation</name>
        <dbReference type="ChEBI" id="CHEBI:24875"/>
    </ligand>
</feature>
<feature type="binding site" evidence="8">
    <location>
        <position position="331"/>
    </location>
    <ligand>
        <name>substrate</name>
    </ligand>
</feature>
<dbReference type="SUPFAM" id="SSF53067">
    <property type="entry name" value="Actin-like ATPase domain"/>
    <property type="match status" value="3"/>
</dbReference>
<dbReference type="InterPro" id="IPR043129">
    <property type="entry name" value="ATPase_NBD"/>
</dbReference>
<dbReference type="FunFam" id="3.30.420.40:FF:000040">
    <property type="entry name" value="tRNA N6-adenosine threonylcarbamoyltransferase"/>
    <property type="match status" value="1"/>
</dbReference>
<evidence type="ECO:0000256" key="3">
    <source>
        <dbReference type="ARBA" id="ARBA00022694"/>
    </source>
</evidence>
<comment type="cofactor">
    <cofactor evidence="8">
        <name>Fe(2+)</name>
        <dbReference type="ChEBI" id="CHEBI:29033"/>
    </cofactor>
    <text evidence="8">Binds 1 Fe(2+) ion per subunit.</text>
</comment>
<feature type="binding site" evidence="8">
    <location>
        <position position="359"/>
    </location>
    <ligand>
        <name>Fe cation</name>
        <dbReference type="ChEBI" id="CHEBI:24875"/>
    </ligand>
</feature>
<feature type="domain" description="Gcp-like" evidence="9">
    <location>
        <begin position="30"/>
        <end position="79"/>
    </location>
</feature>
<keyword evidence="4 8" id="KW-0479">Metal-binding</keyword>
<dbReference type="GO" id="GO:0005737">
    <property type="term" value="C:cytoplasm"/>
    <property type="evidence" value="ECO:0007669"/>
    <property type="project" value="UniProtKB-SubCell"/>
</dbReference>
<proteinExistence type="inferred from homology"/>
<dbReference type="GO" id="GO:0005506">
    <property type="term" value="F:iron ion binding"/>
    <property type="evidence" value="ECO:0007669"/>
    <property type="project" value="UniProtKB-UniRule"/>
</dbReference>
<feature type="binding site" evidence="8">
    <location>
        <position position="223"/>
    </location>
    <ligand>
        <name>substrate</name>
    </ligand>
</feature>
<evidence type="ECO:0000313" key="11">
    <source>
        <dbReference type="Proteomes" id="UP000178168"/>
    </source>
</evidence>
<dbReference type="InterPro" id="IPR017860">
    <property type="entry name" value="Peptidase_M22_CS"/>
</dbReference>
<accession>A0A1G2SMC6</accession>
<feature type="domain" description="Gcp-like" evidence="9">
    <location>
        <begin position="117"/>
        <end position="365"/>
    </location>
</feature>
<gene>
    <name evidence="8" type="primary">tsaD</name>
    <name evidence="10" type="ORF">A2591_03765</name>
</gene>
<keyword evidence="1 8" id="KW-0963">Cytoplasm</keyword>
<dbReference type="NCBIfam" id="TIGR00329">
    <property type="entry name" value="gcp_kae1"/>
    <property type="match status" value="1"/>
</dbReference>
<dbReference type="EMBL" id="MHUZ01000014">
    <property type="protein sequence ID" value="OHA85848.1"/>
    <property type="molecule type" value="Genomic_DNA"/>
</dbReference>
<feature type="binding site" evidence="8">
    <location>
        <begin position="190"/>
        <end position="194"/>
    </location>
    <ligand>
        <name>substrate</name>
    </ligand>
</feature>
<dbReference type="Proteomes" id="UP000178168">
    <property type="component" value="Unassembled WGS sequence"/>
</dbReference>
<keyword evidence="6 8" id="KW-0012">Acyltransferase</keyword>
<feature type="binding site" evidence="8">
    <location>
        <position position="236"/>
    </location>
    <ligand>
        <name>substrate</name>
    </ligand>
</feature>
<dbReference type="NCBIfam" id="TIGR03723">
    <property type="entry name" value="T6A_TsaD_YgjD"/>
    <property type="match status" value="1"/>
</dbReference>
<dbReference type="InterPro" id="IPR000905">
    <property type="entry name" value="Gcp-like_dom"/>
</dbReference>
<dbReference type="PANTHER" id="PTHR11735">
    <property type="entry name" value="TRNA N6-ADENOSINE THREONYLCARBAMOYLTRANSFERASE"/>
    <property type="match status" value="1"/>
</dbReference>
<comment type="function">
    <text evidence="8">Required for the formation of a threonylcarbamoyl group on adenosine at position 37 (t(6)A37) in tRNAs that read codons beginning with adenine. Is involved in the transfer of the threonylcarbamoyl moiety of threonylcarbamoyl-AMP (TC-AMP) to the N6 group of A37, together with TsaE and TsaB. TsaD likely plays a direct catalytic role in this reaction.</text>
</comment>
<dbReference type="InterPro" id="IPR022450">
    <property type="entry name" value="TsaD"/>
</dbReference>
<dbReference type="InterPro" id="IPR017861">
    <property type="entry name" value="KAE1/TsaD"/>
</dbReference>
<evidence type="ECO:0000256" key="8">
    <source>
        <dbReference type="HAMAP-Rule" id="MF_01445"/>
    </source>
</evidence>
<comment type="caution">
    <text evidence="8">Lacks conserved residue(s) required for the propagation of feature annotation.</text>
</comment>
<evidence type="ECO:0000256" key="5">
    <source>
        <dbReference type="ARBA" id="ARBA00023004"/>
    </source>
</evidence>
<reference evidence="10 11" key="1">
    <citation type="journal article" date="2016" name="Nat. Commun.">
        <title>Thousands of microbial genomes shed light on interconnected biogeochemical processes in an aquifer system.</title>
        <authorList>
            <person name="Anantharaman K."/>
            <person name="Brown C.T."/>
            <person name="Hug L.A."/>
            <person name="Sharon I."/>
            <person name="Castelle C.J."/>
            <person name="Probst A.J."/>
            <person name="Thomas B.C."/>
            <person name="Singh A."/>
            <person name="Wilkins M.J."/>
            <person name="Karaoz U."/>
            <person name="Brodie E.L."/>
            <person name="Williams K.H."/>
            <person name="Hubbard S.S."/>
            <person name="Banfield J.F."/>
        </authorList>
    </citation>
    <scope>NUCLEOTIDE SEQUENCE [LARGE SCALE GENOMIC DNA]</scope>
</reference>
<organism evidence="10 11">
    <name type="scientific">Candidatus Yonathbacteria bacterium RIFOXYD1_FULL_52_36</name>
    <dbReference type="NCBI Taxonomy" id="1802730"/>
    <lineage>
        <taxon>Bacteria</taxon>
        <taxon>Candidatus Yonathiibacteriota</taxon>
    </lineage>
</organism>
<evidence type="ECO:0000313" key="10">
    <source>
        <dbReference type="EMBL" id="OHA85848.1"/>
    </source>
</evidence>
<comment type="subcellular location">
    <subcellularLocation>
        <location evidence="8">Cytoplasm</location>
    </subcellularLocation>
</comment>
<feature type="binding site" evidence="8">
    <location>
        <position position="164"/>
    </location>
    <ligand>
        <name>Fe cation</name>
        <dbReference type="ChEBI" id="CHEBI:24875"/>
    </ligand>
</feature>
<dbReference type="PANTHER" id="PTHR11735:SF6">
    <property type="entry name" value="TRNA N6-ADENOSINE THREONYLCARBAMOYLTRANSFERASE, MITOCHONDRIAL"/>
    <property type="match status" value="1"/>
</dbReference>
<dbReference type="AlphaFoldDB" id="A0A1G2SMC6"/>
<dbReference type="GO" id="GO:0061711">
    <property type="term" value="F:tRNA N(6)-L-threonylcarbamoyladenine synthase activity"/>
    <property type="evidence" value="ECO:0007669"/>
    <property type="project" value="UniProtKB-EC"/>
</dbReference>
<dbReference type="Pfam" id="PF00814">
    <property type="entry name" value="TsaD"/>
    <property type="match status" value="2"/>
</dbReference>
<dbReference type="PROSITE" id="PS01016">
    <property type="entry name" value="GLYCOPROTEASE"/>
    <property type="match status" value="1"/>
</dbReference>
<evidence type="ECO:0000256" key="2">
    <source>
        <dbReference type="ARBA" id="ARBA00022679"/>
    </source>
</evidence>
<keyword evidence="3 8" id="KW-0819">tRNA processing</keyword>